<comment type="pathway">
    <text evidence="2">Siderophore biosynthesis.</text>
</comment>
<keyword evidence="5" id="KW-0274">FAD</keyword>
<dbReference type="RefSeq" id="WP_053332528.1">
    <property type="nucleotide sequence ID" value="NZ_JSWE01000090.1"/>
</dbReference>
<dbReference type="InterPro" id="IPR025700">
    <property type="entry name" value="Lys/Orn_oxygenase"/>
</dbReference>
<comment type="caution">
    <text evidence="8">The sequence shown here is derived from an EMBL/GenBank/DDBJ whole genome shotgun (WGS) entry which is preliminary data.</text>
</comment>
<dbReference type="GO" id="GO:0006879">
    <property type="term" value="P:intracellular iron ion homeostasis"/>
    <property type="evidence" value="ECO:0007669"/>
    <property type="project" value="TreeGrafter"/>
</dbReference>
<evidence type="ECO:0000256" key="7">
    <source>
        <dbReference type="ARBA" id="ARBA00023002"/>
    </source>
</evidence>
<dbReference type="AlphaFoldDB" id="A0A0C1QNR1"/>
<dbReference type="OrthoDB" id="7527071at2"/>
<keyword evidence="7" id="KW-0560">Oxidoreductase</keyword>
<comment type="cofactor">
    <cofactor evidence="1">
        <name>FAD</name>
        <dbReference type="ChEBI" id="CHEBI:57692"/>
    </cofactor>
</comment>
<dbReference type="Pfam" id="PF13434">
    <property type="entry name" value="Lys_Orn_oxgnase"/>
    <property type="match status" value="1"/>
</dbReference>
<evidence type="ECO:0000256" key="4">
    <source>
        <dbReference type="ARBA" id="ARBA00022630"/>
    </source>
</evidence>
<evidence type="ECO:0000256" key="1">
    <source>
        <dbReference type="ARBA" id="ARBA00001974"/>
    </source>
</evidence>
<keyword evidence="6" id="KW-0521">NADP</keyword>
<organism evidence="8 9">
    <name type="scientific">Candidatus Jidaibacter acanthamoebae</name>
    <dbReference type="NCBI Taxonomy" id="86105"/>
    <lineage>
        <taxon>Bacteria</taxon>
        <taxon>Pseudomonadati</taxon>
        <taxon>Pseudomonadota</taxon>
        <taxon>Alphaproteobacteria</taxon>
        <taxon>Rickettsiales</taxon>
        <taxon>Candidatus Midichloriaceae</taxon>
        <taxon>Candidatus Jidaibacter</taxon>
    </lineage>
</organism>
<dbReference type="EMBL" id="JSWE01000090">
    <property type="protein sequence ID" value="KIE05688.1"/>
    <property type="molecule type" value="Genomic_DNA"/>
</dbReference>
<comment type="similarity">
    <text evidence="3">Belongs to the lysine N(6)-hydroxylase/L-ornithine N(5)-oxygenase family.</text>
</comment>
<dbReference type="SUPFAM" id="SSF51905">
    <property type="entry name" value="FAD/NAD(P)-binding domain"/>
    <property type="match status" value="1"/>
</dbReference>
<dbReference type="STRING" id="86105.NF27_DN00040"/>
<proteinExistence type="inferred from homology"/>
<dbReference type="InterPro" id="IPR036188">
    <property type="entry name" value="FAD/NAD-bd_sf"/>
</dbReference>
<name>A0A0C1QNR1_9RICK</name>
<dbReference type="Proteomes" id="UP000031258">
    <property type="component" value="Unassembled WGS sequence"/>
</dbReference>
<evidence type="ECO:0000313" key="9">
    <source>
        <dbReference type="Proteomes" id="UP000031258"/>
    </source>
</evidence>
<protein>
    <submittedName>
        <fullName evidence="8">L-ornithine 5-monooxygenase oxidoreductase protein</fullName>
    </submittedName>
</protein>
<evidence type="ECO:0000256" key="5">
    <source>
        <dbReference type="ARBA" id="ARBA00022827"/>
    </source>
</evidence>
<keyword evidence="8" id="KW-0503">Monooxygenase</keyword>
<dbReference type="PANTHER" id="PTHR42802:SF1">
    <property type="entry name" value="L-ORNITHINE N(5)-MONOOXYGENASE"/>
    <property type="match status" value="1"/>
</dbReference>
<dbReference type="Gene3D" id="3.50.50.60">
    <property type="entry name" value="FAD/NAD(P)-binding domain"/>
    <property type="match status" value="1"/>
</dbReference>
<accession>A0A0C1QNR1</accession>
<evidence type="ECO:0000256" key="6">
    <source>
        <dbReference type="ARBA" id="ARBA00022857"/>
    </source>
</evidence>
<sequence>MINKIYDFIGIGFGPSNISLAIILEEQKGLSYKFIESAPNSIWQPEMMLDGADIQNNPIRDLISIKDPRSKYTFINYLHENNKLVKYLNLGLKFPLRREYALYVEWCASHFKKYVDYNKKVNEITLIKINGENIYKIKVGTNEIYHSRSLVLGTGRMPHIPKEYENLSNLRIFHLTSYLSSLAKFEHNRIDNYKIAVIGASQSAVEIILDLNKKFPNAEIHNIIRKFSIKLKDTSPFSYEIYYPEYIDLFYNLPLAKKEKLREEVRATNYSTVDEDVLNSLYLTIYEQKLNNKQRIFVHNNSKVHQAEIINDKVRIKYSNEFKETREYNDYDFVILATGFRDIGFRENQEPYPKILEKVISYFSFNELNYIDINRDYSLKNLSSLTPPIYLNGLCETSHGLGDAGSFSSIPIRNSYIANSLFNHFIKINKAVG</sequence>
<gene>
    <name evidence="8" type="ORF">NF27_DN00040</name>
</gene>
<reference evidence="8 9" key="1">
    <citation type="submission" date="2014-11" db="EMBL/GenBank/DDBJ databases">
        <title>A Rickettsiales Symbiont of Amoebae With Ancient Features.</title>
        <authorList>
            <person name="Schulz F."/>
            <person name="Martijn J."/>
            <person name="Wascher F."/>
            <person name="Kostanjsek R."/>
            <person name="Ettema T.J."/>
            <person name="Horn M."/>
        </authorList>
    </citation>
    <scope>NUCLEOTIDE SEQUENCE [LARGE SCALE GENOMIC DNA]</scope>
    <source>
        <strain evidence="8 9">UWC36</strain>
    </source>
</reference>
<dbReference type="PANTHER" id="PTHR42802">
    <property type="entry name" value="MONOOXYGENASE"/>
    <property type="match status" value="1"/>
</dbReference>
<dbReference type="GO" id="GO:0004497">
    <property type="term" value="F:monooxygenase activity"/>
    <property type="evidence" value="ECO:0007669"/>
    <property type="project" value="UniProtKB-KW"/>
</dbReference>
<keyword evidence="4" id="KW-0285">Flavoprotein</keyword>
<evidence type="ECO:0000313" key="8">
    <source>
        <dbReference type="EMBL" id="KIE05688.1"/>
    </source>
</evidence>
<evidence type="ECO:0000256" key="3">
    <source>
        <dbReference type="ARBA" id="ARBA00007588"/>
    </source>
</evidence>
<keyword evidence="9" id="KW-1185">Reference proteome</keyword>
<evidence type="ECO:0000256" key="2">
    <source>
        <dbReference type="ARBA" id="ARBA00004924"/>
    </source>
</evidence>